<dbReference type="EMBL" id="PSZG01000001">
    <property type="protein sequence ID" value="RKO75755.1"/>
    <property type="molecule type" value="Genomic_DNA"/>
</dbReference>
<evidence type="ECO:0000313" key="1">
    <source>
        <dbReference type="EMBL" id="RKO75755.1"/>
    </source>
</evidence>
<comment type="caution">
    <text evidence="1">The sequence shown here is derived from an EMBL/GenBank/DDBJ whole genome shotgun (WGS) entry which is preliminary data.</text>
</comment>
<dbReference type="AlphaFoldDB" id="A0A8B3F4L2"/>
<protein>
    <submittedName>
        <fullName evidence="1">Uncharacterized protein</fullName>
    </submittedName>
</protein>
<gene>
    <name evidence="1" type="ORF">C5E00_02650</name>
</gene>
<dbReference type="Proteomes" id="UP000269665">
    <property type="component" value="Unassembled WGS sequence"/>
</dbReference>
<organism evidence="1 2">
    <name type="scientific">Pectobacterium parmentieri</name>
    <dbReference type="NCBI Taxonomy" id="1905730"/>
    <lineage>
        <taxon>Bacteria</taxon>
        <taxon>Pseudomonadati</taxon>
        <taxon>Pseudomonadota</taxon>
        <taxon>Gammaproteobacteria</taxon>
        <taxon>Enterobacterales</taxon>
        <taxon>Pectobacteriaceae</taxon>
        <taxon>Pectobacterium</taxon>
    </lineage>
</organism>
<evidence type="ECO:0000313" key="2">
    <source>
        <dbReference type="Proteomes" id="UP000269665"/>
    </source>
</evidence>
<dbReference type="OrthoDB" id="529575at2"/>
<reference evidence="1 2" key="1">
    <citation type="journal article" date="2018" name="BMC Genomics">
        <title>High genomic variability in the plant pathogenic bacterium Pectobacterium parmentieri deciphered from de novo assembled complete genomes.</title>
        <authorList>
            <person name="Zoledowska S."/>
            <person name="Motyka-Pomagruk A."/>
            <person name="Sledz W."/>
            <person name="Mengoni A."/>
            <person name="Lojkowska E."/>
        </authorList>
    </citation>
    <scope>NUCLEOTIDE SEQUENCE [LARGE SCALE GENOMIC DNA]</scope>
    <source>
        <strain evidence="1 2">IFB5626</strain>
    </source>
</reference>
<accession>A0A8B3F4L2</accession>
<sequence>MTISKTGYPEGKKLRAVWDCCHDLYENLGGIPPTRKQFYEEIERREPERKGISTHSRQWGEWMRHHGFR</sequence>
<name>A0A8B3F4L2_PECPM</name>
<proteinExistence type="predicted"/>